<sequence>MTQPPRLHITLELLPVFSPKAKNWKNPRKETKICSGTSSPLQFSVCSTHLETSTPHLSHPHPQENVPSRNGLWLREGEGKKKAISHRFQRVYNKTFPP</sequence>
<evidence type="ECO:0000313" key="2">
    <source>
        <dbReference type="EMBL" id="KAL1267664.1"/>
    </source>
</evidence>
<organism evidence="2 3">
    <name type="scientific">Cirrhinus molitorella</name>
    <name type="common">mud carp</name>
    <dbReference type="NCBI Taxonomy" id="172907"/>
    <lineage>
        <taxon>Eukaryota</taxon>
        <taxon>Metazoa</taxon>
        <taxon>Chordata</taxon>
        <taxon>Craniata</taxon>
        <taxon>Vertebrata</taxon>
        <taxon>Euteleostomi</taxon>
        <taxon>Actinopterygii</taxon>
        <taxon>Neopterygii</taxon>
        <taxon>Teleostei</taxon>
        <taxon>Ostariophysi</taxon>
        <taxon>Cypriniformes</taxon>
        <taxon>Cyprinidae</taxon>
        <taxon>Labeoninae</taxon>
        <taxon>Labeonini</taxon>
        <taxon>Cirrhinus</taxon>
    </lineage>
</organism>
<feature type="region of interest" description="Disordered" evidence="1">
    <location>
        <begin position="52"/>
        <end position="78"/>
    </location>
</feature>
<reference evidence="2 3" key="1">
    <citation type="submission" date="2023-09" db="EMBL/GenBank/DDBJ databases">
        <authorList>
            <person name="Wang M."/>
        </authorList>
    </citation>
    <scope>NUCLEOTIDE SEQUENCE [LARGE SCALE GENOMIC DNA]</scope>
    <source>
        <strain evidence="2">GT-2023</strain>
        <tissue evidence="2">Liver</tissue>
    </source>
</reference>
<evidence type="ECO:0000256" key="1">
    <source>
        <dbReference type="SAM" id="MobiDB-lite"/>
    </source>
</evidence>
<keyword evidence="3" id="KW-1185">Reference proteome</keyword>
<comment type="caution">
    <text evidence="2">The sequence shown here is derived from an EMBL/GenBank/DDBJ whole genome shotgun (WGS) entry which is preliminary data.</text>
</comment>
<proteinExistence type="predicted"/>
<evidence type="ECO:0000313" key="3">
    <source>
        <dbReference type="Proteomes" id="UP001558613"/>
    </source>
</evidence>
<gene>
    <name evidence="2" type="ORF">QQF64_033027</name>
</gene>
<dbReference type="Proteomes" id="UP001558613">
    <property type="component" value="Unassembled WGS sequence"/>
</dbReference>
<name>A0ABR3MSQ6_9TELE</name>
<accession>A0ABR3MSQ6</accession>
<dbReference type="EMBL" id="JAYMGO010000009">
    <property type="protein sequence ID" value="KAL1267664.1"/>
    <property type="molecule type" value="Genomic_DNA"/>
</dbReference>
<protein>
    <submittedName>
        <fullName evidence="2">Uncharacterized protein</fullName>
    </submittedName>
</protein>